<dbReference type="Pfam" id="PF10544">
    <property type="entry name" value="T5orf172"/>
    <property type="match status" value="1"/>
</dbReference>
<dbReference type="AlphaFoldDB" id="A0AAW0B2K0"/>
<reference evidence="2 3" key="1">
    <citation type="journal article" date="2024" name="J Genomics">
        <title>Draft genome sequencing and assembly of Favolaschia claudopus CIRM-BRFM 2984 isolated from oak limbs.</title>
        <authorList>
            <person name="Navarro D."/>
            <person name="Drula E."/>
            <person name="Chaduli D."/>
            <person name="Cazenave R."/>
            <person name="Ahrendt S."/>
            <person name="Wang J."/>
            <person name="Lipzen A."/>
            <person name="Daum C."/>
            <person name="Barry K."/>
            <person name="Grigoriev I.V."/>
            <person name="Favel A."/>
            <person name="Rosso M.N."/>
            <person name="Martin F."/>
        </authorList>
    </citation>
    <scope>NUCLEOTIDE SEQUENCE [LARGE SCALE GENOMIC DNA]</scope>
    <source>
        <strain evidence="2 3">CIRM-BRFM 2984</strain>
    </source>
</reference>
<evidence type="ECO:0000313" key="3">
    <source>
        <dbReference type="Proteomes" id="UP001362999"/>
    </source>
</evidence>
<dbReference type="EMBL" id="JAWWNJ010000042">
    <property type="protein sequence ID" value="KAK7020016.1"/>
    <property type="molecule type" value="Genomic_DNA"/>
</dbReference>
<dbReference type="InterPro" id="IPR018306">
    <property type="entry name" value="Phage_T5_Orf172_DNA-bd"/>
</dbReference>
<name>A0AAW0B2K0_9AGAR</name>
<sequence length="194" mass="22493">MSTTTVGVRPARWSTGERRRRAFMKRLVLRSNNPYQDYRGFIYAFTQRVYNASGVYIGTRVKYGLTNNIDRRRREYRDCGVTRWISYWKTSSVKLTEATIHARLRARGIHIKKVDCECGGHHREFFWKAGIGQTVDIKRVVEQTLIATGQRIDRHIPAAKSHTGCVRLNQVVARVLSLAPYAFGSYHNFILEIQ</sequence>
<comment type="caution">
    <text evidence="2">The sequence shown here is derived from an EMBL/GenBank/DDBJ whole genome shotgun (WGS) entry which is preliminary data.</text>
</comment>
<accession>A0AAW0B2K0</accession>
<evidence type="ECO:0000313" key="2">
    <source>
        <dbReference type="EMBL" id="KAK7020016.1"/>
    </source>
</evidence>
<organism evidence="2 3">
    <name type="scientific">Favolaschia claudopus</name>
    <dbReference type="NCBI Taxonomy" id="2862362"/>
    <lineage>
        <taxon>Eukaryota</taxon>
        <taxon>Fungi</taxon>
        <taxon>Dikarya</taxon>
        <taxon>Basidiomycota</taxon>
        <taxon>Agaricomycotina</taxon>
        <taxon>Agaricomycetes</taxon>
        <taxon>Agaricomycetidae</taxon>
        <taxon>Agaricales</taxon>
        <taxon>Marasmiineae</taxon>
        <taxon>Mycenaceae</taxon>
        <taxon>Favolaschia</taxon>
    </lineage>
</organism>
<proteinExistence type="predicted"/>
<feature type="domain" description="Bacteriophage T5 Orf172 DNA-binding" evidence="1">
    <location>
        <begin position="40"/>
        <end position="132"/>
    </location>
</feature>
<dbReference type="Proteomes" id="UP001362999">
    <property type="component" value="Unassembled WGS sequence"/>
</dbReference>
<protein>
    <recommendedName>
        <fullName evidence="1">Bacteriophage T5 Orf172 DNA-binding domain-containing protein</fullName>
    </recommendedName>
</protein>
<evidence type="ECO:0000259" key="1">
    <source>
        <dbReference type="Pfam" id="PF10544"/>
    </source>
</evidence>
<keyword evidence="3" id="KW-1185">Reference proteome</keyword>
<gene>
    <name evidence="2" type="ORF">R3P38DRAFT_2782421</name>
</gene>